<dbReference type="Proteomes" id="UP001140560">
    <property type="component" value="Unassembled WGS sequence"/>
</dbReference>
<keyword evidence="2" id="KW-1185">Reference proteome</keyword>
<evidence type="ECO:0000313" key="2">
    <source>
        <dbReference type="Proteomes" id="UP001140560"/>
    </source>
</evidence>
<organism evidence="1 2">
    <name type="scientific">Neocucurbitaria cava</name>
    <dbReference type="NCBI Taxonomy" id="798079"/>
    <lineage>
        <taxon>Eukaryota</taxon>
        <taxon>Fungi</taxon>
        <taxon>Dikarya</taxon>
        <taxon>Ascomycota</taxon>
        <taxon>Pezizomycotina</taxon>
        <taxon>Dothideomycetes</taxon>
        <taxon>Pleosporomycetidae</taxon>
        <taxon>Pleosporales</taxon>
        <taxon>Pleosporineae</taxon>
        <taxon>Cucurbitariaceae</taxon>
        <taxon>Neocucurbitaria</taxon>
    </lineage>
</organism>
<name>A0A9W8Y378_9PLEO</name>
<proteinExistence type="predicted"/>
<reference evidence="1" key="1">
    <citation type="submission" date="2022-10" db="EMBL/GenBank/DDBJ databases">
        <title>Tapping the CABI collections for fungal endophytes: first genome assemblies for Collariella, Neodidymelliopsis, Ascochyta clinopodiicola, Didymella pomorum, Didymosphaeria variabile, Neocosmospora piperis and Neocucurbitaria cava.</title>
        <authorList>
            <person name="Hill R."/>
        </authorList>
    </citation>
    <scope>NUCLEOTIDE SEQUENCE</scope>
    <source>
        <strain evidence="1">IMI 356814</strain>
    </source>
</reference>
<gene>
    <name evidence="1" type="ORF">N0V83_009330</name>
</gene>
<evidence type="ECO:0000313" key="1">
    <source>
        <dbReference type="EMBL" id="KAJ4364733.1"/>
    </source>
</evidence>
<accession>A0A9W8Y378</accession>
<comment type="caution">
    <text evidence="1">The sequence shown here is derived from an EMBL/GenBank/DDBJ whole genome shotgun (WGS) entry which is preliminary data.</text>
</comment>
<protein>
    <submittedName>
        <fullName evidence="1">Uncharacterized protein</fullName>
    </submittedName>
</protein>
<dbReference type="OrthoDB" id="3200925at2759"/>
<dbReference type="EMBL" id="JAPEUY010000017">
    <property type="protein sequence ID" value="KAJ4364733.1"/>
    <property type="molecule type" value="Genomic_DNA"/>
</dbReference>
<sequence length="72" mass="8495">MPCSFQIGVDWPLSSGNFVKLADEQRKLIGIIQYRVHKNDGNWVYDYILEIETEFENYEYHFTDGEPDSYGL</sequence>
<dbReference type="AlphaFoldDB" id="A0A9W8Y378"/>